<proteinExistence type="inferred from homology"/>
<name>A0A1I1DQU5_9RHOB</name>
<feature type="binding site" evidence="3">
    <location>
        <position position="141"/>
    </location>
    <ligand>
        <name>a divalent metal cation</name>
        <dbReference type="ChEBI" id="CHEBI:60240"/>
    </ligand>
</feature>
<protein>
    <submittedName>
        <fullName evidence="4">Uncharacterized damage-inducible protein DinB (Forms a four-helix bundle)</fullName>
    </submittedName>
</protein>
<feature type="binding site" evidence="3">
    <location>
        <position position="50"/>
    </location>
    <ligand>
        <name>a divalent metal cation</name>
        <dbReference type="ChEBI" id="CHEBI:60240"/>
    </ligand>
</feature>
<feature type="binding site" evidence="3">
    <location>
        <position position="137"/>
    </location>
    <ligand>
        <name>a divalent metal cation</name>
        <dbReference type="ChEBI" id="CHEBI:60240"/>
    </ligand>
</feature>
<evidence type="ECO:0000256" key="3">
    <source>
        <dbReference type="PIRSR" id="PIRSR607837-1"/>
    </source>
</evidence>
<gene>
    <name evidence="4" type="ORF">SAMN04488094_101275</name>
</gene>
<dbReference type="PANTHER" id="PTHR37302">
    <property type="entry name" value="SLR1116 PROTEIN"/>
    <property type="match status" value="1"/>
</dbReference>
<reference evidence="4 5" key="1">
    <citation type="submission" date="2016-10" db="EMBL/GenBank/DDBJ databases">
        <authorList>
            <person name="de Groot N.N."/>
        </authorList>
    </citation>
    <scope>NUCLEOTIDE SEQUENCE [LARGE SCALE GENOMIC DNA]</scope>
    <source>
        <strain evidence="4 5">DSM 19548</strain>
    </source>
</reference>
<organism evidence="4 5">
    <name type="scientific">Tropicimonas isoalkanivorans</name>
    <dbReference type="NCBI Taxonomy" id="441112"/>
    <lineage>
        <taxon>Bacteria</taxon>
        <taxon>Pseudomonadati</taxon>
        <taxon>Pseudomonadota</taxon>
        <taxon>Alphaproteobacteria</taxon>
        <taxon>Rhodobacterales</taxon>
        <taxon>Roseobacteraceae</taxon>
        <taxon>Tropicimonas</taxon>
    </lineage>
</organism>
<dbReference type="Proteomes" id="UP000198728">
    <property type="component" value="Unassembled WGS sequence"/>
</dbReference>
<dbReference type="AlphaFoldDB" id="A0A1I1DQU5"/>
<evidence type="ECO:0000256" key="2">
    <source>
        <dbReference type="ARBA" id="ARBA00022723"/>
    </source>
</evidence>
<dbReference type="RefSeq" id="WP_093358710.1">
    <property type="nucleotide sequence ID" value="NZ_FOLG01000001.1"/>
</dbReference>
<sequence length="168" mass="18877">MISVEYVQLMARYNAWQNKALTETVEALDEDEVTRDRGAHFGSIFATLNHLLWADRLWMARIDGWVRPDGGISESVALYPTLAAWKADRTRADARLVLWARNLRPAALRGDLTWMSGSTGREQRKPIAVCVAHLFNHQVHHRGQIHAMLTAAGAHPAPTDLAFMPEVI</sequence>
<keyword evidence="5" id="KW-1185">Reference proteome</keyword>
<dbReference type="Gene3D" id="1.20.120.450">
    <property type="entry name" value="dinb family like domain"/>
    <property type="match status" value="1"/>
</dbReference>
<accession>A0A1I1DQU5</accession>
<comment type="similarity">
    <text evidence="1">Belongs to the DinB family.</text>
</comment>
<dbReference type="EMBL" id="FOLG01000001">
    <property type="protein sequence ID" value="SFB74933.1"/>
    <property type="molecule type" value="Genomic_DNA"/>
</dbReference>
<dbReference type="PANTHER" id="PTHR37302:SF1">
    <property type="entry name" value="PROTEIN DINB"/>
    <property type="match status" value="1"/>
</dbReference>
<dbReference type="Pfam" id="PF05163">
    <property type="entry name" value="DinB"/>
    <property type="match status" value="1"/>
</dbReference>
<dbReference type="InterPro" id="IPR034660">
    <property type="entry name" value="DinB/YfiT-like"/>
</dbReference>
<dbReference type="InterPro" id="IPR007837">
    <property type="entry name" value="DinB"/>
</dbReference>
<dbReference type="OrthoDB" id="9807509at2"/>
<dbReference type="GO" id="GO:0046872">
    <property type="term" value="F:metal ion binding"/>
    <property type="evidence" value="ECO:0007669"/>
    <property type="project" value="UniProtKB-KW"/>
</dbReference>
<evidence type="ECO:0000313" key="5">
    <source>
        <dbReference type="Proteomes" id="UP000198728"/>
    </source>
</evidence>
<evidence type="ECO:0000256" key="1">
    <source>
        <dbReference type="ARBA" id="ARBA00008635"/>
    </source>
</evidence>
<evidence type="ECO:0000313" key="4">
    <source>
        <dbReference type="EMBL" id="SFB74933.1"/>
    </source>
</evidence>
<keyword evidence="2 3" id="KW-0479">Metal-binding</keyword>
<dbReference type="STRING" id="441112.SAMN04488094_101275"/>
<dbReference type="SUPFAM" id="SSF109854">
    <property type="entry name" value="DinB/YfiT-like putative metalloenzymes"/>
    <property type="match status" value="1"/>
</dbReference>